<comment type="subcellular location">
    <subcellularLocation>
        <location evidence="1">Cell membrane</location>
        <topology evidence="1">Multi-pass membrane protein</topology>
    </subcellularLocation>
</comment>
<keyword evidence="3 6" id="KW-0812">Transmembrane</keyword>
<dbReference type="EMBL" id="CP042593">
    <property type="protein sequence ID" value="QED48485.1"/>
    <property type="molecule type" value="Genomic_DNA"/>
</dbReference>
<evidence type="ECO:0000256" key="1">
    <source>
        <dbReference type="ARBA" id="ARBA00004651"/>
    </source>
</evidence>
<dbReference type="AlphaFoldDB" id="A0A5B8Z606"/>
<protein>
    <submittedName>
        <fullName evidence="8">PLDc_N domain-containing protein</fullName>
    </submittedName>
</protein>
<feature type="transmembrane region" description="Helical" evidence="6">
    <location>
        <begin position="12"/>
        <end position="35"/>
    </location>
</feature>
<dbReference type="Proteomes" id="UP000321555">
    <property type="component" value="Chromosome"/>
</dbReference>
<evidence type="ECO:0000313" key="9">
    <source>
        <dbReference type="Proteomes" id="UP000321555"/>
    </source>
</evidence>
<keyword evidence="2" id="KW-1003">Cell membrane</keyword>
<dbReference type="KEGG" id="bda:FSZ17_15220"/>
<gene>
    <name evidence="8" type="ORF">FSZ17_15220</name>
</gene>
<feature type="domain" description="Cardiolipin synthase N-terminal" evidence="7">
    <location>
        <begin position="28"/>
        <end position="70"/>
    </location>
</feature>
<evidence type="ECO:0000256" key="6">
    <source>
        <dbReference type="SAM" id="Phobius"/>
    </source>
</evidence>
<evidence type="ECO:0000256" key="4">
    <source>
        <dbReference type="ARBA" id="ARBA00022989"/>
    </source>
</evidence>
<reference evidence="9" key="1">
    <citation type="submission" date="2019-08" db="EMBL/GenBank/DDBJ databases">
        <authorList>
            <person name="Zheng X."/>
        </authorList>
    </citation>
    <scope>NUCLEOTIDE SEQUENCE [LARGE SCALE GENOMIC DNA]</scope>
    <source>
        <strain evidence="9">FJAT-25496</strain>
    </source>
</reference>
<evidence type="ECO:0000256" key="5">
    <source>
        <dbReference type="ARBA" id="ARBA00023136"/>
    </source>
</evidence>
<dbReference type="STRING" id="1742359.GCA_001439625_02123"/>
<sequence>MHYGYEIGIEKLGDWLPLLLPILILQLILISVALWDLLKRDLSNEYKWLWIAIIVFVSIFGPILYFTLGRRRR</sequence>
<evidence type="ECO:0000313" key="8">
    <source>
        <dbReference type="EMBL" id="QED48485.1"/>
    </source>
</evidence>
<name>A0A5B8Z606_CYTDA</name>
<dbReference type="OrthoDB" id="3243324at2"/>
<keyword evidence="4 6" id="KW-1133">Transmembrane helix</keyword>
<organism evidence="8 9">
    <name type="scientific">Cytobacillus dafuensis</name>
    <name type="common">Bacillus dafuensis</name>
    <dbReference type="NCBI Taxonomy" id="1742359"/>
    <lineage>
        <taxon>Bacteria</taxon>
        <taxon>Bacillati</taxon>
        <taxon>Bacillota</taxon>
        <taxon>Bacilli</taxon>
        <taxon>Bacillales</taxon>
        <taxon>Bacillaceae</taxon>
        <taxon>Cytobacillus</taxon>
    </lineage>
</organism>
<dbReference type="InterPro" id="IPR027379">
    <property type="entry name" value="CLS_N"/>
</dbReference>
<evidence type="ECO:0000256" key="3">
    <source>
        <dbReference type="ARBA" id="ARBA00022692"/>
    </source>
</evidence>
<dbReference type="RefSeq" id="WP_057771408.1">
    <property type="nucleotide sequence ID" value="NZ_CP042593.1"/>
</dbReference>
<evidence type="ECO:0000259" key="7">
    <source>
        <dbReference type="Pfam" id="PF13396"/>
    </source>
</evidence>
<evidence type="ECO:0000256" key="2">
    <source>
        <dbReference type="ARBA" id="ARBA00022475"/>
    </source>
</evidence>
<keyword evidence="5 6" id="KW-0472">Membrane</keyword>
<feature type="transmembrane region" description="Helical" evidence="6">
    <location>
        <begin position="47"/>
        <end position="68"/>
    </location>
</feature>
<dbReference type="GO" id="GO:0005886">
    <property type="term" value="C:plasma membrane"/>
    <property type="evidence" value="ECO:0007669"/>
    <property type="project" value="UniProtKB-SubCell"/>
</dbReference>
<proteinExistence type="predicted"/>
<keyword evidence="9" id="KW-1185">Reference proteome</keyword>
<accession>A0A5B8Z606</accession>
<dbReference type="Pfam" id="PF13396">
    <property type="entry name" value="PLDc_N"/>
    <property type="match status" value="1"/>
</dbReference>